<feature type="compositionally biased region" description="Basic and acidic residues" evidence="1">
    <location>
        <begin position="23"/>
        <end position="32"/>
    </location>
</feature>
<evidence type="ECO:0000313" key="2">
    <source>
        <dbReference type="EMBL" id="GAB0132745.1"/>
    </source>
</evidence>
<evidence type="ECO:0000256" key="1">
    <source>
        <dbReference type="SAM" id="MobiDB-lite"/>
    </source>
</evidence>
<keyword evidence="3" id="KW-1185">Reference proteome</keyword>
<proteinExistence type="predicted"/>
<evidence type="ECO:0000313" key="3">
    <source>
        <dbReference type="Proteomes" id="UP001562357"/>
    </source>
</evidence>
<dbReference type="EMBL" id="BAAFGZ010000025">
    <property type="protein sequence ID" value="GAB0132745.1"/>
    <property type="molecule type" value="Genomic_DNA"/>
</dbReference>
<name>A0ABQ0CH21_9HYPO</name>
<accession>A0ABQ0CH21</accession>
<dbReference type="Proteomes" id="UP001562357">
    <property type="component" value="Unassembled WGS sequence"/>
</dbReference>
<reference evidence="3" key="1">
    <citation type="submission" date="2024-06" db="EMBL/GenBank/DDBJ databases">
        <title>Draft Genome Sequences of Epichloe bromicola Strains Isolated from Elymus ciliaris.</title>
        <authorList>
            <consortium name="Epichloe bromicola genome sequencing consortium"/>
            <person name="Miura A."/>
            <person name="Imano S."/>
            <person name="Ashida A."/>
            <person name="Sato I."/>
            <person name="Chiba S."/>
            <person name="Tanaka A."/>
            <person name="Camagna M."/>
            <person name="Takemoto D."/>
        </authorList>
    </citation>
    <scope>NUCLEOTIDE SEQUENCE [LARGE SCALE GENOMIC DNA]</scope>
    <source>
        <strain evidence="3">DP</strain>
    </source>
</reference>
<sequence length="106" mass="11716">MKIPPFNNNLIEANSCCRHRLGTRENNVRSDSARPSTGRRAGAKSITALMPDWNGDLVGESKIWSRLGAADSDHRATKVRNGLVQLGRNTVLAVNERKFMMLLQGV</sequence>
<protein>
    <submittedName>
        <fullName evidence="2">Uncharacterized protein</fullName>
    </submittedName>
</protein>
<feature type="region of interest" description="Disordered" evidence="1">
    <location>
        <begin position="23"/>
        <end position="44"/>
    </location>
</feature>
<gene>
    <name evidence="2" type="primary">g1172</name>
    <name evidence="2" type="ORF">EsDP_00001172</name>
</gene>
<comment type="caution">
    <text evidence="2">The sequence shown here is derived from an EMBL/GenBank/DDBJ whole genome shotgun (WGS) entry which is preliminary data.</text>
</comment>
<organism evidence="2 3">
    <name type="scientific">Epichloe bromicola</name>
    <dbReference type="NCBI Taxonomy" id="79588"/>
    <lineage>
        <taxon>Eukaryota</taxon>
        <taxon>Fungi</taxon>
        <taxon>Dikarya</taxon>
        <taxon>Ascomycota</taxon>
        <taxon>Pezizomycotina</taxon>
        <taxon>Sordariomycetes</taxon>
        <taxon>Hypocreomycetidae</taxon>
        <taxon>Hypocreales</taxon>
        <taxon>Clavicipitaceae</taxon>
        <taxon>Epichloe</taxon>
    </lineage>
</organism>